<dbReference type="InParanoid" id="F0ZRR7"/>
<dbReference type="Pfam" id="PF13517">
    <property type="entry name" value="FG-GAP_3"/>
    <property type="match status" value="1"/>
</dbReference>
<dbReference type="VEuPathDB" id="AmoebaDB:DICPUDRAFT_56468"/>
<evidence type="ECO:0000313" key="10">
    <source>
        <dbReference type="Proteomes" id="UP000001064"/>
    </source>
</evidence>
<feature type="transmembrane region" description="Helical" evidence="7">
    <location>
        <begin position="729"/>
        <end position="751"/>
    </location>
</feature>
<dbReference type="InterPro" id="IPR056376">
    <property type="entry name" value="DEX1_C"/>
</dbReference>
<comment type="subcellular location">
    <subcellularLocation>
        <location evidence="1">Membrane</location>
        <topology evidence="1">Single-pass membrane protein</topology>
    </subcellularLocation>
</comment>
<dbReference type="PANTHER" id="PTHR21419">
    <property type="match status" value="1"/>
</dbReference>
<evidence type="ECO:0000259" key="8">
    <source>
        <dbReference type="Pfam" id="PF23722"/>
    </source>
</evidence>
<sequence length="762" mass="85536">MYNNNSIYKNLIRIFIVLINFKIIYSIEFKGEKGDIALLDNEYRNREPIKLEDILFGKTIENGLVKELNVGNEKCQKVDLDVVWETVLASTIPNTPLITDQLSVSDNGQLTGDKYIVVANSHTYIDVINGRDGDRLIGWPFIIPDSSFASSPLLYDIDGDQSLDIMVTTTDAEMVFISSNGMAIREKSLKVPPLKIKKLWHEGIGGNHVDAAFSLYNKDNKKFAIQKQIELQRQNEEANKKEDQQQQQQQKLTVLEQGKDDEYDPLYSLAYDKWLNQNKWFSRKDDSYTWVDSHVLATPVIADIDDDGIKELIVSVSYYYDQEKYANPIYRSKLESDILIENYIAGGITVFDLSTGDIKWQTHLDLTTDKTAFKGSIYGSPTVVDLDGDGKLEIIIGTALGFVYVLNHLGNPWEGNYPLVLDSVFTQIVTEDLNADGKLELIVFDNNGNIVCFSYNGDQIWDNKVSSGKSEFPASIGDIDGDGILDVVLSTFNAGIFAWNGMTGKSLEGFPIKFESSIISPLLLLDTDNSNGGMTIFVHADDGMVYSINGKDRCVNRIDIGDFSITKILSSDLTGDGNLNLLLSTYDHKMYCLNVNGVPYSSRKSVEAYNPNGNSFTSYSREAPTGVMILPSYRNLRDITGSELNLEFLIMDQKGLVVNNAKNIKYTVSIYFGQIRLFRDVYFTTGIKQVSITIPSALSRTDPNSLRVEMVNSNGQSYHDSIIISFNHYFYRLLKFIIILPIIISTTLILIHQNSSNKSILS</sequence>
<dbReference type="Pfam" id="PF23722">
    <property type="entry name" value="Beta-sand_DEX1"/>
    <property type="match status" value="1"/>
</dbReference>
<dbReference type="PANTHER" id="PTHR21419:SF23">
    <property type="entry name" value="PROTEIN DEFECTIVE IN EXINE FORMATION 1"/>
    <property type="match status" value="1"/>
</dbReference>
<dbReference type="FunCoup" id="F0ZRR7">
    <property type="interactions" value="37"/>
</dbReference>
<accession>F0ZRR7</accession>
<keyword evidence="10" id="KW-1185">Reference proteome</keyword>
<dbReference type="GO" id="GO:0016020">
    <property type="term" value="C:membrane"/>
    <property type="evidence" value="ECO:0007669"/>
    <property type="project" value="UniProtKB-SubCell"/>
</dbReference>
<feature type="domain" description="DEX1 C-terminal" evidence="8">
    <location>
        <begin position="626"/>
        <end position="727"/>
    </location>
</feature>
<gene>
    <name evidence="9" type="ORF">DICPUDRAFT_56468</name>
</gene>
<evidence type="ECO:0000256" key="5">
    <source>
        <dbReference type="ARBA" id="ARBA00023136"/>
    </source>
</evidence>
<dbReference type="STRING" id="5786.F0ZRR7"/>
<dbReference type="InterPro" id="IPR045232">
    <property type="entry name" value="FAM234"/>
</dbReference>
<evidence type="ECO:0000256" key="4">
    <source>
        <dbReference type="ARBA" id="ARBA00022989"/>
    </source>
</evidence>
<evidence type="ECO:0000256" key="7">
    <source>
        <dbReference type="SAM" id="Phobius"/>
    </source>
</evidence>
<evidence type="ECO:0000256" key="6">
    <source>
        <dbReference type="SAM" id="Coils"/>
    </source>
</evidence>
<evidence type="ECO:0000256" key="1">
    <source>
        <dbReference type="ARBA" id="ARBA00004167"/>
    </source>
</evidence>
<name>F0ZRR7_DICPU</name>
<organism evidence="9 10">
    <name type="scientific">Dictyostelium purpureum</name>
    <name type="common">Slime mold</name>
    <dbReference type="NCBI Taxonomy" id="5786"/>
    <lineage>
        <taxon>Eukaryota</taxon>
        <taxon>Amoebozoa</taxon>
        <taxon>Evosea</taxon>
        <taxon>Eumycetozoa</taxon>
        <taxon>Dictyostelia</taxon>
        <taxon>Dictyosteliales</taxon>
        <taxon>Dictyosteliaceae</taxon>
        <taxon>Dictyostelium</taxon>
    </lineage>
</organism>
<dbReference type="SUPFAM" id="SSF69318">
    <property type="entry name" value="Integrin alpha N-terminal domain"/>
    <property type="match status" value="1"/>
</dbReference>
<dbReference type="EMBL" id="GL871145">
    <property type="protein sequence ID" value="EGC33355.1"/>
    <property type="molecule type" value="Genomic_DNA"/>
</dbReference>
<evidence type="ECO:0000256" key="3">
    <source>
        <dbReference type="ARBA" id="ARBA00022729"/>
    </source>
</evidence>
<keyword evidence="3" id="KW-0732">Signal</keyword>
<keyword evidence="2 7" id="KW-0812">Transmembrane</keyword>
<evidence type="ECO:0000313" key="9">
    <source>
        <dbReference type="EMBL" id="EGC33355.1"/>
    </source>
</evidence>
<keyword evidence="5 7" id="KW-0472">Membrane</keyword>
<dbReference type="InterPro" id="IPR015943">
    <property type="entry name" value="WD40/YVTN_repeat-like_dom_sf"/>
</dbReference>
<dbReference type="InterPro" id="IPR013517">
    <property type="entry name" value="FG-GAP"/>
</dbReference>
<protein>
    <recommendedName>
        <fullName evidence="8">DEX1 C-terminal domain-containing protein</fullName>
    </recommendedName>
</protein>
<evidence type="ECO:0000256" key="2">
    <source>
        <dbReference type="ARBA" id="ARBA00022692"/>
    </source>
</evidence>
<keyword evidence="6" id="KW-0175">Coiled coil</keyword>
<dbReference type="Proteomes" id="UP000001064">
    <property type="component" value="Unassembled WGS sequence"/>
</dbReference>
<dbReference type="Gene3D" id="2.130.10.10">
    <property type="entry name" value="YVTN repeat-like/Quinoprotein amine dehydrogenase"/>
    <property type="match status" value="1"/>
</dbReference>
<dbReference type="eggNOG" id="ENOG502QRZ6">
    <property type="taxonomic scope" value="Eukaryota"/>
</dbReference>
<dbReference type="GeneID" id="10504473"/>
<dbReference type="OMA" id="TMWGDED"/>
<dbReference type="KEGG" id="dpp:DICPUDRAFT_56468"/>
<feature type="coiled-coil region" evidence="6">
    <location>
        <begin position="221"/>
        <end position="251"/>
    </location>
</feature>
<reference evidence="10" key="1">
    <citation type="journal article" date="2011" name="Genome Biol.">
        <title>Comparative genomics of the social amoebae Dictyostelium discoideum and Dictyostelium purpureum.</title>
        <authorList>
            <consortium name="US DOE Joint Genome Institute (JGI-PGF)"/>
            <person name="Sucgang R."/>
            <person name="Kuo A."/>
            <person name="Tian X."/>
            <person name="Salerno W."/>
            <person name="Parikh A."/>
            <person name="Feasley C.L."/>
            <person name="Dalin E."/>
            <person name="Tu H."/>
            <person name="Huang E."/>
            <person name="Barry K."/>
            <person name="Lindquist E."/>
            <person name="Shapiro H."/>
            <person name="Bruce D."/>
            <person name="Schmutz J."/>
            <person name="Salamov A."/>
            <person name="Fey P."/>
            <person name="Gaudet P."/>
            <person name="Anjard C."/>
            <person name="Babu M.M."/>
            <person name="Basu S."/>
            <person name="Bushmanova Y."/>
            <person name="van der Wel H."/>
            <person name="Katoh-Kurasawa M."/>
            <person name="Dinh C."/>
            <person name="Coutinho P.M."/>
            <person name="Saito T."/>
            <person name="Elias M."/>
            <person name="Schaap P."/>
            <person name="Kay R.R."/>
            <person name="Henrissat B."/>
            <person name="Eichinger L."/>
            <person name="Rivero F."/>
            <person name="Putnam N.H."/>
            <person name="West C.M."/>
            <person name="Loomis W.F."/>
            <person name="Chisholm R.L."/>
            <person name="Shaulsky G."/>
            <person name="Strassmann J.E."/>
            <person name="Queller D.C."/>
            <person name="Kuspa A."/>
            <person name="Grigoriev I.V."/>
        </authorList>
    </citation>
    <scope>NUCLEOTIDE SEQUENCE [LARGE SCALE GENOMIC DNA]</scope>
    <source>
        <strain evidence="10">QSDP1</strain>
    </source>
</reference>
<dbReference type="RefSeq" id="XP_003290106.1">
    <property type="nucleotide sequence ID" value="XM_003290058.1"/>
</dbReference>
<dbReference type="InterPro" id="IPR028994">
    <property type="entry name" value="Integrin_alpha_N"/>
</dbReference>
<dbReference type="OrthoDB" id="200924at2759"/>
<dbReference type="AlphaFoldDB" id="F0ZRR7"/>
<proteinExistence type="predicted"/>
<keyword evidence="4 7" id="KW-1133">Transmembrane helix</keyword>